<keyword evidence="1" id="KW-0805">Transcription regulation</keyword>
<organism evidence="5 6">
    <name type="scientific">Muricoccus roseus</name>
    <dbReference type="NCBI Taxonomy" id="198092"/>
    <lineage>
        <taxon>Bacteria</taxon>
        <taxon>Pseudomonadati</taxon>
        <taxon>Pseudomonadota</taxon>
        <taxon>Alphaproteobacteria</taxon>
        <taxon>Acetobacterales</taxon>
        <taxon>Roseomonadaceae</taxon>
        <taxon>Muricoccus</taxon>
    </lineage>
</organism>
<dbReference type="GO" id="GO:0006950">
    <property type="term" value="P:response to stress"/>
    <property type="evidence" value="ECO:0007669"/>
    <property type="project" value="TreeGrafter"/>
</dbReference>
<dbReference type="Proteomes" id="UP000184387">
    <property type="component" value="Unassembled WGS sequence"/>
</dbReference>
<reference evidence="5 6" key="1">
    <citation type="submission" date="2016-11" db="EMBL/GenBank/DDBJ databases">
        <authorList>
            <person name="Jaros S."/>
            <person name="Januszkiewicz K."/>
            <person name="Wedrychowicz H."/>
        </authorList>
    </citation>
    <scope>NUCLEOTIDE SEQUENCE [LARGE SCALE GENOMIC DNA]</scope>
    <source>
        <strain evidence="5 6">DSM 14916</strain>
    </source>
</reference>
<keyword evidence="6" id="KW-1185">Reference proteome</keyword>
<keyword evidence="2 5" id="KW-0238">DNA-binding</keyword>
<dbReference type="InterPro" id="IPR036390">
    <property type="entry name" value="WH_DNA-bd_sf"/>
</dbReference>
<evidence type="ECO:0000313" key="6">
    <source>
        <dbReference type="Proteomes" id="UP000184387"/>
    </source>
</evidence>
<dbReference type="STRING" id="198092.SAMN02745194_00674"/>
<dbReference type="PANTHER" id="PTHR33164">
    <property type="entry name" value="TRANSCRIPTIONAL REGULATOR, MARR FAMILY"/>
    <property type="match status" value="1"/>
</dbReference>
<name>A0A1M6CDX9_9PROT</name>
<dbReference type="Gene3D" id="1.10.10.10">
    <property type="entry name" value="Winged helix-like DNA-binding domain superfamily/Winged helix DNA-binding domain"/>
    <property type="match status" value="1"/>
</dbReference>
<dbReference type="PRINTS" id="PR00598">
    <property type="entry name" value="HTHMARR"/>
</dbReference>
<dbReference type="PANTHER" id="PTHR33164:SF43">
    <property type="entry name" value="HTH-TYPE TRANSCRIPTIONAL REPRESSOR YETL"/>
    <property type="match status" value="1"/>
</dbReference>
<sequence>MRAGAFGGKEGPPVKIYEKGCKTPVPFTEDYLPYLLARASHSVSSSFHASLKDWGLSVPEWRVLACLSDVDGLGVGQLAAMALMKQPSMTKVLDRMEAEGLVRRRATEEDRRRVLIHITPKGRARVKPALAAALAHQRQRLAPFDEVERALILRALHLLIGEG</sequence>
<gene>
    <name evidence="5" type="ORF">SAMN02745194_00674</name>
</gene>
<dbReference type="Pfam" id="PF01047">
    <property type="entry name" value="MarR"/>
    <property type="match status" value="1"/>
</dbReference>
<dbReference type="InterPro" id="IPR036388">
    <property type="entry name" value="WH-like_DNA-bd_sf"/>
</dbReference>
<dbReference type="PROSITE" id="PS50995">
    <property type="entry name" value="HTH_MARR_2"/>
    <property type="match status" value="1"/>
</dbReference>
<accession>A0A1M6CDX9</accession>
<dbReference type="GO" id="GO:0003700">
    <property type="term" value="F:DNA-binding transcription factor activity"/>
    <property type="evidence" value="ECO:0007669"/>
    <property type="project" value="InterPro"/>
</dbReference>
<dbReference type="EMBL" id="FQZF01000003">
    <property type="protein sequence ID" value="SHI59196.1"/>
    <property type="molecule type" value="Genomic_DNA"/>
</dbReference>
<dbReference type="InterPro" id="IPR023187">
    <property type="entry name" value="Tscrpt_reg_MarR-type_CS"/>
</dbReference>
<dbReference type="PROSITE" id="PS01117">
    <property type="entry name" value="HTH_MARR_1"/>
    <property type="match status" value="1"/>
</dbReference>
<dbReference type="SMART" id="SM00347">
    <property type="entry name" value="HTH_MARR"/>
    <property type="match status" value="1"/>
</dbReference>
<dbReference type="GO" id="GO:0003677">
    <property type="term" value="F:DNA binding"/>
    <property type="evidence" value="ECO:0007669"/>
    <property type="project" value="UniProtKB-KW"/>
</dbReference>
<proteinExistence type="predicted"/>
<dbReference type="InterPro" id="IPR039422">
    <property type="entry name" value="MarR/SlyA-like"/>
</dbReference>
<dbReference type="SUPFAM" id="SSF46785">
    <property type="entry name" value="Winged helix' DNA-binding domain"/>
    <property type="match status" value="1"/>
</dbReference>
<feature type="domain" description="HTH marR-type" evidence="4">
    <location>
        <begin position="29"/>
        <end position="161"/>
    </location>
</feature>
<keyword evidence="3" id="KW-0804">Transcription</keyword>
<dbReference type="InterPro" id="IPR000835">
    <property type="entry name" value="HTH_MarR-typ"/>
</dbReference>
<protein>
    <submittedName>
        <fullName evidence="5">DNA-binding transcriptional regulator, MarR family</fullName>
    </submittedName>
</protein>
<evidence type="ECO:0000256" key="2">
    <source>
        <dbReference type="ARBA" id="ARBA00023125"/>
    </source>
</evidence>
<dbReference type="AlphaFoldDB" id="A0A1M6CDX9"/>
<dbReference type="OrthoDB" id="582199at2"/>
<evidence type="ECO:0000256" key="3">
    <source>
        <dbReference type="ARBA" id="ARBA00023163"/>
    </source>
</evidence>
<evidence type="ECO:0000313" key="5">
    <source>
        <dbReference type="EMBL" id="SHI59196.1"/>
    </source>
</evidence>
<evidence type="ECO:0000259" key="4">
    <source>
        <dbReference type="PROSITE" id="PS50995"/>
    </source>
</evidence>
<evidence type="ECO:0000256" key="1">
    <source>
        <dbReference type="ARBA" id="ARBA00023015"/>
    </source>
</evidence>